<dbReference type="RefSeq" id="WP_208244909.1">
    <property type="nucleotide sequence ID" value="NZ_JAGEPF010000018.1"/>
</dbReference>
<proteinExistence type="predicted"/>
<dbReference type="Proteomes" id="UP000680206">
    <property type="component" value="Unassembled WGS sequence"/>
</dbReference>
<name>A0ABS3RXW7_9ACTN</name>
<evidence type="ECO:0000313" key="1">
    <source>
        <dbReference type="EMBL" id="MBO2461552.1"/>
    </source>
</evidence>
<reference evidence="1 2" key="1">
    <citation type="submission" date="2021-03" db="EMBL/GenBank/DDBJ databases">
        <title>Actinomadura violae sp. nov., isolated from lichen in Thailand.</title>
        <authorList>
            <person name="Kanchanasin P."/>
            <person name="Saeng-In P."/>
            <person name="Phongsopitanun W."/>
            <person name="Yuki M."/>
            <person name="Kudo T."/>
            <person name="Ohkuma M."/>
            <person name="Tanasupawat S."/>
        </authorList>
    </citation>
    <scope>NUCLEOTIDE SEQUENCE [LARGE SCALE GENOMIC DNA]</scope>
    <source>
        <strain evidence="1 2">LCR2-06</strain>
    </source>
</reference>
<dbReference type="EMBL" id="JAGEPF010000018">
    <property type="protein sequence ID" value="MBO2461552.1"/>
    <property type="molecule type" value="Genomic_DNA"/>
</dbReference>
<organism evidence="1 2">
    <name type="scientific">Actinomadura violacea</name>
    <dbReference type="NCBI Taxonomy" id="2819934"/>
    <lineage>
        <taxon>Bacteria</taxon>
        <taxon>Bacillati</taxon>
        <taxon>Actinomycetota</taxon>
        <taxon>Actinomycetes</taxon>
        <taxon>Streptosporangiales</taxon>
        <taxon>Thermomonosporaceae</taxon>
        <taxon>Actinomadura</taxon>
    </lineage>
</organism>
<keyword evidence="2" id="KW-1185">Reference proteome</keyword>
<sequence length="187" mass="20109">MSSPQVRDGLPTADELREALRLLQVPVDANSIGLEQMTPERQVTALLGVLVAWSNAYSMSQNYNADPLSLDEVHMLVSSAEQEVAAGDPVITLNLTEWRLQWAALTIQEIGRGHVESTPAPPIVELLRAAATMVHTWRDAHDNPAVEMDGVAYSATSGKPLLAALEAAETAAAQIRTLLGVQEPPAR</sequence>
<evidence type="ECO:0000313" key="2">
    <source>
        <dbReference type="Proteomes" id="UP000680206"/>
    </source>
</evidence>
<protein>
    <submittedName>
        <fullName evidence="1">Uncharacterized protein</fullName>
    </submittedName>
</protein>
<gene>
    <name evidence="1" type="ORF">J4709_28610</name>
</gene>
<accession>A0ABS3RXW7</accession>
<comment type="caution">
    <text evidence="1">The sequence shown here is derived from an EMBL/GenBank/DDBJ whole genome shotgun (WGS) entry which is preliminary data.</text>
</comment>